<reference evidence="2 4" key="2">
    <citation type="journal article" date="2014" name="PLoS Genet.">
        <title>Phylogenetically driven sequencing of extremely halophilic archaea reveals strategies for static and dynamic osmo-response.</title>
        <authorList>
            <person name="Becker E.A."/>
            <person name="Seitzer P.M."/>
            <person name="Tritt A."/>
            <person name="Larsen D."/>
            <person name="Krusor M."/>
            <person name="Yao A.I."/>
            <person name="Wu D."/>
            <person name="Madern D."/>
            <person name="Eisen J.A."/>
            <person name="Darling A.E."/>
            <person name="Facciotti M.T."/>
        </authorList>
    </citation>
    <scope>NUCLEOTIDE SEQUENCE [LARGE SCALE GENOMIC DNA]</scope>
    <source>
        <strain evidence="2">B3</strain>
        <strain evidence="4">DSM 18796 / CECT 7217 / JCM 14584 / KCTC 4019 / B3</strain>
    </source>
</reference>
<dbReference type="EMBL" id="CP002062">
    <property type="protein sequence ID" value="ADJ15232.1"/>
    <property type="molecule type" value="Genomic_DNA"/>
</dbReference>
<name>D8J3C5_HALJB</name>
<keyword evidence="4" id="KW-1185">Reference proteome</keyword>
<evidence type="ECO:0000313" key="1">
    <source>
        <dbReference type="EMBL" id="ADJ15232.1"/>
    </source>
</evidence>
<dbReference type="Proteomes" id="UP000011645">
    <property type="component" value="Unassembled WGS sequence"/>
</dbReference>
<dbReference type="RefSeq" id="WP_008417302.1">
    <property type="nucleotide sequence ID" value="NC_014297.1"/>
</dbReference>
<dbReference type="Proteomes" id="UP000000390">
    <property type="component" value="Chromosome"/>
</dbReference>
<dbReference type="eggNOG" id="arCOG04316">
    <property type="taxonomic scope" value="Archaea"/>
</dbReference>
<evidence type="ECO:0000313" key="3">
    <source>
        <dbReference type="Proteomes" id="UP000000390"/>
    </source>
</evidence>
<reference evidence="1 3" key="1">
    <citation type="journal article" date="2010" name="J. Bacteriol.">
        <title>Complete genome sequence of Halalkalicoccus jeotgali B3(T), an extremely halophilic archaeon.</title>
        <authorList>
            <person name="Roh S.W."/>
            <person name="Nam Y.D."/>
            <person name="Nam S.H."/>
            <person name="Choi S.H."/>
            <person name="Park H.S."/>
            <person name="Bae J.W."/>
        </authorList>
    </citation>
    <scope>NUCLEOTIDE SEQUENCE [LARGE SCALE GENOMIC DNA]</scope>
    <source>
        <strain evidence="1">B3</strain>
        <strain evidence="3">DSM 18796 / CECT 7217 / JCM 14584 / KCTC 4019 / B3</strain>
    </source>
</reference>
<evidence type="ECO:0000313" key="2">
    <source>
        <dbReference type="EMBL" id="ELY35191.1"/>
    </source>
</evidence>
<proteinExistence type="predicted"/>
<dbReference type="EMBL" id="AOHV01000035">
    <property type="protein sequence ID" value="ELY35191.1"/>
    <property type="molecule type" value="Genomic_DNA"/>
</dbReference>
<gene>
    <name evidence="1" type="ordered locus">HacjB3_09245</name>
    <name evidence="2" type="ORF">C497_13433</name>
</gene>
<organism evidence="1 3">
    <name type="scientific">Halalkalicoccus jeotgali (strain DSM 18796 / CECT 7217 / JCM 14584 / KCTC 4019 / B3)</name>
    <dbReference type="NCBI Taxonomy" id="795797"/>
    <lineage>
        <taxon>Archaea</taxon>
        <taxon>Methanobacteriati</taxon>
        <taxon>Methanobacteriota</taxon>
        <taxon>Stenosarchaea group</taxon>
        <taxon>Halobacteria</taxon>
        <taxon>Halobacteriales</taxon>
        <taxon>Halococcaceae</taxon>
        <taxon>Halalkalicoccus</taxon>
    </lineage>
</organism>
<evidence type="ECO:0000313" key="4">
    <source>
        <dbReference type="Proteomes" id="UP000011645"/>
    </source>
</evidence>
<dbReference type="GeneID" id="9419658"/>
<dbReference type="KEGG" id="hje:HacjB3_09245"/>
<dbReference type="AlphaFoldDB" id="D8J3C5"/>
<dbReference type="STRING" id="795797.HacjB3_09245"/>
<accession>D8J3C5</accession>
<dbReference type="HOGENOM" id="CLU_1500251_0_0_2"/>
<protein>
    <submittedName>
        <fullName evidence="1">Uncharacterized protein</fullName>
    </submittedName>
</protein>
<sequence length="179" mass="19545">MTLPTSGRILLTGPSNVGKTRQTARALAAWVEEHGAEGVAILEFAPQLEREGVLLGGRLDRFIHLPERAWTGILDARAPRAEGDTEAKALALARANAREGIQLIESMPPSRAVFVNDATIPFQHAGDVEALLVACEGAEFVVMNAFAGEELGTDDLISRREREARRRLADWADTHEELR</sequence>
<dbReference type="PATRIC" id="fig|795797.18.peg.1843"/>
<dbReference type="OrthoDB" id="253084at2157"/>